<accession>A0A0M6X674</accession>
<feature type="transmembrane region" description="Helical" evidence="17">
    <location>
        <begin position="204"/>
        <end position="223"/>
    </location>
</feature>
<comment type="function">
    <text evidence="1">Core subunit of the mitochondrial membrane respiratory chain NADH dehydrogenase (Complex I) that is believed to belong to the minimal assembly required for catalysis. Complex I functions in the transfer of electrons from NADH to the respiratory chain. The immediate electron acceptor for the enzyme is believed to be ubiquinone.</text>
</comment>
<feature type="transmembrane region" description="Helical" evidence="17">
    <location>
        <begin position="160"/>
        <end position="184"/>
    </location>
</feature>
<feature type="domain" description="NADH:ubiquinone oxidoreductase chain 4 N-terminal" evidence="19">
    <location>
        <begin position="6"/>
        <end position="93"/>
    </location>
</feature>
<dbReference type="InterPro" id="IPR003918">
    <property type="entry name" value="NADH_UbQ_OxRdtase"/>
</dbReference>
<feature type="transmembrane region" description="Helical" evidence="17">
    <location>
        <begin position="412"/>
        <end position="432"/>
    </location>
</feature>
<evidence type="ECO:0000256" key="9">
    <source>
        <dbReference type="ARBA" id="ARBA00022967"/>
    </source>
</evidence>
<keyword evidence="13 17" id="KW-0830">Ubiquinone</keyword>
<keyword evidence="11 17" id="KW-1133">Transmembrane helix</keyword>
<dbReference type="PANTHER" id="PTHR43507">
    <property type="entry name" value="NADH-UBIQUINONE OXIDOREDUCTASE CHAIN 4"/>
    <property type="match status" value="1"/>
</dbReference>
<dbReference type="PRINTS" id="PR01437">
    <property type="entry name" value="NUOXDRDTASE4"/>
</dbReference>
<feature type="transmembrane region" description="Helical" evidence="17">
    <location>
        <begin position="131"/>
        <end position="154"/>
    </location>
</feature>
<dbReference type="EMBL" id="LN871175">
    <property type="protein sequence ID" value="CTP93682.1"/>
    <property type="molecule type" value="Genomic_DNA"/>
</dbReference>
<evidence type="ECO:0000259" key="19">
    <source>
        <dbReference type="Pfam" id="PF01059"/>
    </source>
</evidence>
<dbReference type="GO" id="GO:0031966">
    <property type="term" value="C:mitochondrial membrane"/>
    <property type="evidence" value="ECO:0007669"/>
    <property type="project" value="UniProtKB-SubCell"/>
</dbReference>
<keyword evidence="7 17" id="KW-0679">Respiratory chain</keyword>
<sequence>MFMSFSLMLFVNMWGESALIYVCLGFFFFLKSSEYMFSYVSNYMEVDWAGWVLIMLSIWVIVLSIMSSMNIKNSGKFKKVFMGLNSVLLMFLISSFVFSDYLMFYISFECSLIPILLIILGWGYQPERAQAGIYLLFYTILGSFPLFFFIMYIMDSYGSIYMYMGLNLGSSVLVSIMMLLGFLVKFPMYGVHLWLLKAHVEAPVAGSMILAGVLLKLGGYGILRVLPLLDGHNLVYTMLICFSVWGGLLMSFICLRHMDMKLLIASSSVVHMSMCIMGLLVFSDWGLKGCVMLMLAHGICSSGLFCLANMVYERTASRSMLLSKGLLNLMPTLSMFWFLLIMSNMAAPPTINLLSEIFLVVSGVSWSNYVILVLMFMSFLSGCYSLFLYSLSQHGSYILSNSGLKISVMMEYLVIFLHWAPLNLLILVGWSLI</sequence>
<dbReference type="EC" id="7.1.1.2" evidence="4 17"/>
<evidence type="ECO:0000256" key="15">
    <source>
        <dbReference type="ARBA" id="ARBA00023136"/>
    </source>
</evidence>
<dbReference type="InterPro" id="IPR000260">
    <property type="entry name" value="NADH4_N"/>
</dbReference>
<feature type="transmembrane region" description="Helical" evidence="17">
    <location>
        <begin position="262"/>
        <end position="282"/>
    </location>
</feature>
<dbReference type="Pfam" id="PF00361">
    <property type="entry name" value="Proton_antipo_M"/>
    <property type="match status" value="1"/>
</dbReference>
<evidence type="ECO:0000256" key="6">
    <source>
        <dbReference type="ARBA" id="ARBA00022448"/>
    </source>
</evidence>
<comment type="catalytic activity">
    <reaction evidence="16 17">
        <text>a ubiquinone + NADH + 5 H(+)(in) = a ubiquinol + NAD(+) + 4 H(+)(out)</text>
        <dbReference type="Rhea" id="RHEA:29091"/>
        <dbReference type="Rhea" id="RHEA-COMP:9565"/>
        <dbReference type="Rhea" id="RHEA-COMP:9566"/>
        <dbReference type="ChEBI" id="CHEBI:15378"/>
        <dbReference type="ChEBI" id="CHEBI:16389"/>
        <dbReference type="ChEBI" id="CHEBI:17976"/>
        <dbReference type="ChEBI" id="CHEBI:57540"/>
        <dbReference type="ChEBI" id="CHEBI:57945"/>
        <dbReference type="EC" id="7.1.1.2"/>
    </reaction>
</comment>
<dbReference type="GO" id="GO:0048039">
    <property type="term" value="F:ubiquinone binding"/>
    <property type="evidence" value="ECO:0007669"/>
    <property type="project" value="TreeGrafter"/>
</dbReference>
<comment type="subcellular location">
    <subcellularLocation>
        <location evidence="2 17">Mitochondrion membrane</location>
        <topology evidence="2 17">Multi-pass membrane protein</topology>
    </subcellularLocation>
</comment>
<feature type="transmembrane region" description="Helical" evidence="17">
    <location>
        <begin position="104"/>
        <end position="124"/>
    </location>
</feature>
<dbReference type="PANTHER" id="PTHR43507:SF20">
    <property type="entry name" value="NADH-UBIQUINONE OXIDOREDUCTASE CHAIN 4"/>
    <property type="match status" value="1"/>
</dbReference>
<keyword evidence="15 17" id="KW-0472">Membrane</keyword>
<evidence type="ECO:0000259" key="18">
    <source>
        <dbReference type="Pfam" id="PF00361"/>
    </source>
</evidence>
<evidence type="ECO:0000256" key="16">
    <source>
        <dbReference type="ARBA" id="ARBA00049551"/>
    </source>
</evidence>
<evidence type="ECO:0000256" key="5">
    <source>
        <dbReference type="ARBA" id="ARBA00021006"/>
    </source>
</evidence>
<evidence type="ECO:0000256" key="11">
    <source>
        <dbReference type="ARBA" id="ARBA00022989"/>
    </source>
</evidence>
<reference evidence="20" key="1">
    <citation type="submission" date="2015-07" db="EMBL/GenBank/DDBJ databases">
        <title>Historical biogeography and phylogeny of an anchialine cave shrimp (Typhlatya: Decapoda: Atydae) based on mitochondrial and nuclear data.</title>
        <authorList>
            <person name="Jaume D."/>
            <person name="Alvarez F."/>
            <person name="Pons J."/>
            <person name="Iliffe T.M."/>
            <person name="Juan C."/>
            <person name="Botello B."/>
        </authorList>
    </citation>
    <scope>NUCLEOTIDE SEQUENCE</scope>
    <source>
        <tissue evidence="20">Adult</tissue>
    </source>
</reference>
<evidence type="ECO:0000256" key="3">
    <source>
        <dbReference type="ARBA" id="ARBA00009025"/>
    </source>
</evidence>
<name>A0A0M6X674_9CRUS</name>
<feature type="transmembrane region" description="Helical" evidence="17">
    <location>
        <begin position="48"/>
        <end position="68"/>
    </location>
</feature>
<dbReference type="GO" id="GO:0003954">
    <property type="term" value="F:NADH dehydrogenase activity"/>
    <property type="evidence" value="ECO:0007669"/>
    <property type="project" value="TreeGrafter"/>
</dbReference>
<dbReference type="InterPro" id="IPR001750">
    <property type="entry name" value="ND/Mrp_TM"/>
</dbReference>
<evidence type="ECO:0000256" key="1">
    <source>
        <dbReference type="ARBA" id="ARBA00003257"/>
    </source>
</evidence>
<keyword evidence="9" id="KW-1278">Translocase</keyword>
<keyword evidence="14 17" id="KW-0496">Mitochondrion</keyword>
<organism evidence="20">
    <name type="scientific">Pseudoniphargus sorbasiensis</name>
    <dbReference type="NCBI Taxonomy" id="1688788"/>
    <lineage>
        <taxon>Eukaryota</taxon>
        <taxon>Metazoa</taxon>
        <taxon>Ecdysozoa</taxon>
        <taxon>Arthropoda</taxon>
        <taxon>Crustacea</taxon>
        <taxon>Multicrustacea</taxon>
        <taxon>Malacostraca</taxon>
        <taxon>Eumalacostraca</taxon>
        <taxon>Peracarida</taxon>
        <taxon>Amphipoda</taxon>
        <taxon>Senticaudata</taxon>
        <taxon>Gammarida</taxon>
        <taxon>Crangonyctidira</taxon>
        <taxon>Allocrangonyctoidea</taxon>
        <taxon>Allocrangonyctidae</taxon>
        <taxon>Pseudoniphargus</taxon>
    </lineage>
</organism>
<proteinExistence type="inferred from homology"/>
<feature type="transmembrane region" description="Helical" evidence="17">
    <location>
        <begin position="80"/>
        <end position="98"/>
    </location>
</feature>
<gene>
    <name evidence="20" type="primary">ND4</name>
</gene>
<evidence type="ECO:0000256" key="12">
    <source>
        <dbReference type="ARBA" id="ARBA00023027"/>
    </source>
</evidence>
<evidence type="ECO:0000256" key="14">
    <source>
        <dbReference type="ARBA" id="ARBA00023128"/>
    </source>
</evidence>
<keyword evidence="12 17" id="KW-0520">NAD</keyword>
<evidence type="ECO:0000256" key="13">
    <source>
        <dbReference type="ARBA" id="ARBA00023075"/>
    </source>
</evidence>
<geneLocation type="mitochondrion" evidence="20"/>
<comment type="function">
    <text evidence="17">Core subunit of the mitochondrial membrane respiratory chain NADH dehydrogenase (Complex I) which catalyzes electron transfer from NADH through the respiratory chain, using ubiquinone as an electron acceptor. Essential for the catalytic activity and assembly of complex I.</text>
</comment>
<comment type="similarity">
    <text evidence="3 17">Belongs to the complex I subunit 4 family.</text>
</comment>
<keyword evidence="10 17" id="KW-0249">Electron transport</keyword>
<evidence type="ECO:0000256" key="2">
    <source>
        <dbReference type="ARBA" id="ARBA00004225"/>
    </source>
</evidence>
<dbReference type="AlphaFoldDB" id="A0A0M6X674"/>
<dbReference type="GO" id="GO:0008137">
    <property type="term" value="F:NADH dehydrogenase (ubiquinone) activity"/>
    <property type="evidence" value="ECO:0007669"/>
    <property type="project" value="UniProtKB-UniRule"/>
</dbReference>
<protein>
    <recommendedName>
        <fullName evidence="5 17">NADH-ubiquinone oxidoreductase chain 4</fullName>
        <ecNumber evidence="4 17">7.1.1.2</ecNumber>
    </recommendedName>
</protein>
<evidence type="ECO:0000256" key="4">
    <source>
        <dbReference type="ARBA" id="ARBA00012944"/>
    </source>
</evidence>
<evidence type="ECO:0000313" key="20">
    <source>
        <dbReference type="EMBL" id="CTP93682.1"/>
    </source>
</evidence>
<feature type="transmembrane region" description="Helical" evidence="17">
    <location>
        <begin position="325"/>
        <end position="346"/>
    </location>
</feature>
<dbReference type="Pfam" id="PF01059">
    <property type="entry name" value="Oxidored_q5_N"/>
    <property type="match status" value="1"/>
</dbReference>
<feature type="transmembrane region" description="Helical" evidence="17">
    <location>
        <begin position="294"/>
        <end position="313"/>
    </location>
</feature>
<evidence type="ECO:0000256" key="8">
    <source>
        <dbReference type="ARBA" id="ARBA00022692"/>
    </source>
</evidence>
<reference evidence="20" key="2">
    <citation type="submission" date="2015-07" db="EMBL/GenBank/DDBJ databases">
        <title>Mitochondrial genome rearrangements at low taxonomic levels: three distinct mitogenome gene orders in the genus Pseudoniphargus (Crustacea: Amphipoda).</title>
        <authorList>
            <person name="Stokkan M."/>
            <person name="Jurado-Rivera J.A."/>
            <person name="Juan C."/>
            <person name="Jaume D."/>
            <person name="Pons J."/>
        </authorList>
    </citation>
    <scope>NUCLEOTIDE SEQUENCE</scope>
    <source>
        <tissue evidence="20">Adult</tissue>
    </source>
</reference>
<feature type="transmembrane region" description="Helical" evidence="17">
    <location>
        <begin position="235"/>
        <end position="255"/>
    </location>
</feature>
<evidence type="ECO:0000256" key="7">
    <source>
        <dbReference type="ARBA" id="ARBA00022660"/>
    </source>
</evidence>
<feature type="transmembrane region" description="Helical" evidence="17">
    <location>
        <begin position="366"/>
        <end position="391"/>
    </location>
</feature>
<keyword evidence="8 17" id="KW-0812">Transmembrane</keyword>
<feature type="domain" description="NADH:quinone oxidoreductase/Mrp antiporter transmembrane" evidence="18">
    <location>
        <begin position="100"/>
        <end position="380"/>
    </location>
</feature>
<dbReference type="GO" id="GO:0015990">
    <property type="term" value="P:electron transport coupled proton transport"/>
    <property type="evidence" value="ECO:0007669"/>
    <property type="project" value="TreeGrafter"/>
</dbReference>
<evidence type="ECO:0000256" key="17">
    <source>
        <dbReference type="RuleBase" id="RU003297"/>
    </source>
</evidence>
<keyword evidence="6 17" id="KW-0813">Transport</keyword>
<dbReference type="GO" id="GO:0042773">
    <property type="term" value="P:ATP synthesis coupled electron transport"/>
    <property type="evidence" value="ECO:0007669"/>
    <property type="project" value="InterPro"/>
</dbReference>
<feature type="transmembrane region" description="Helical" evidence="17">
    <location>
        <begin position="7"/>
        <end position="28"/>
    </location>
</feature>
<evidence type="ECO:0000256" key="10">
    <source>
        <dbReference type="ARBA" id="ARBA00022982"/>
    </source>
</evidence>